<dbReference type="AlphaFoldDB" id="H8GGR9"/>
<organism evidence="3 4">
    <name type="scientific">Methylomicrobium album BG8</name>
    <dbReference type="NCBI Taxonomy" id="686340"/>
    <lineage>
        <taxon>Bacteria</taxon>
        <taxon>Pseudomonadati</taxon>
        <taxon>Pseudomonadota</taxon>
        <taxon>Gammaproteobacteria</taxon>
        <taxon>Methylococcales</taxon>
        <taxon>Methylococcaceae</taxon>
        <taxon>Methylomicrobium</taxon>
    </lineage>
</organism>
<dbReference type="RefSeq" id="WP_005372367.1">
    <property type="nucleotide sequence ID" value="NZ_CM001475.1"/>
</dbReference>
<evidence type="ECO:0000259" key="2">
    <source>
        <dbReference type="Pfam" id="PF03787"/>
    </source>
</evidence>
<dbReference type="Proteomes" id="UP000005090">
    <property type="component" value="Chromosome"/>
</dbReference>
<dbReference type="GO" id="GO:0051607">
    <property type="term" value="P:defense response to virus"/>
    <property type="evidence" value="ECO:0007669"/>
    <property type="project" value="UniProtKB-KW"/>
</dbReference>
<keyword evidence="1" id="KW-0051">Antiviral defense</keyword>
<keyword evidence="4" id="KW-1185">Reference proteome</keyword>
<evidence type="ECO:0000313" key="3">
    <source>
        <dbReference type="EMBL" id="EIC30032.1"/>
    </source>
</evidence>
<feature type="domain" description="CRISPR type III-associated protein" evidence="2">
    <location>
        <begin position="10"/>
        <end position="300"/>
    </location>
</feature>
<dbReference type="InterPro" id="IPR013410">
    <property type="entry name" value="CRISPR-assoc_RAMP_Cmr4"/>
</dbReference>
<evidence type="ECO:0000256" key="1">
    <source>
        <dbReference type="ARBA" id="ARBA00023118"/>
    </source>
</evidence>
<dbReference type="HOGENOM" id="CLU_047795_0_0_6"/>
<dbReference type="EMBL" id="CM001475">
    <property type="protein sequence ID" value="EIC30032.1"/>
    <property type="molecule type" value="Genomic_DNA"/>
</dbReference>
<accession>H8GGR9</accession>
<dbReference type="PANTHER" id="PTHR36700:SF1">
    <property type="entry name" value="CRISPR SYSTEM CMR SUBUNIT CMR4"/>
    <property type="match status" value="1"/>
</dbReference>
<gene>
    <name evidence="3" type="ORF">Metal_2294</name>
</gene>
<dbReference type="InterPro" id="IPR005537">
    <property type="entry name" value="RAMP_III_fam"/>
</dbReference>
<sequence>MFQETRIAFLYCVSPVHMGTGTAVGGLIDNPIQRERHTEYPMMAGSGIKGAIRHDYWAQDKSSKLLNRLFGPENDASEHAGALSFSDGQLAAFPVRCPKAGYVYATSPLLLARLKRQLALAKTQVDWVIPNLESGKCRIINPDLMTDSKLALEAYELEPQIDPALKQVAEWLAANALPESDDFAYFRKKLADDLVLLSDDELHYFVVNSTVVEPHVRIDDISGTADGGALFYTENLPPESILFTVIMASQERYRRGDSAENRMDATQIINTLVNDGENWQALQGRMVQFGGDASTGRGQIVCSIVGGGHE</sequence>
<dbReference type="Pfam" id="PF03787">
    <property type="entry name" value="RAMPs"/>
    <property type="match status" value="1"/>
</dbReference>
<evidence type="ECO:0000313" key="4">
    <source>
        <dbReference type="Proteomes" id="UP000005090"/>
    </source>
</evidence>
<proteinExistence type="predicted"/>
<dbReference type="STRING" id="686340.Metal_2294"/>
<reference evidence="3 4" key="1">
    <citation type="journal article" date="2013" name="Genome Announc.">
        <title>Genome Sequence of the Obligate Gammaproteobacterial Methanotroph Methylomicrobium album Strain BG8.</title>
        <authorList>
            <person name="Kits K.D."/>
            <person name="Kalyuzhnaya M.G."/>
            <person name="Klotz M.G."/>
            <person name="Jetten M.S."/>
            <person name="Op den Camp H.J."/>
            <person name="Vuilleumier S."/>
            <person name="Bringel F."/>
            <person name="Dispirito A.A."/>
            <person name="Murrell J.C."/>
            <person name="Bruce D."/>
            <person name="Cheng J.F."/>
            <person name="Copeland A."/>
            <person name="Goodwin L."/>
            <person name="Hauser L."/>
            <person name="Lajus A."/>
            <person name="Land M.L."/>
            <person name="Lapidus A."/>
            <person name="Lucas S."/>
            <person name="Medigue C."/>
            <person name="Pitluck S."/>
            <person name="Woyke T."/>
            <person name="Zeytun A."/>
            <person name="Stein L.Y."/>
        </authorList>
    </citation>
    <scope>NUCLEOTIDE SEQUENCE [LARGE SCALE GENOMIC DNA]</scope>
    <source>
        <strain evidence="3 4">BG8</strain>
    </source>
</reference>
<dbReference type="eggNOG" id="COG1336">
    <property type="taxonomic scope" value="Bacteria"/>
</dbReference>
<dbReference type="NCBIfam" id="TIGR02580">
    <property type="entry name" value="cas_RAMP_Cmr4"/>
    <property type="match status" value="1"/>
</dbReference>
<protein>
    <submittedName>
        <fullName evidence="3">CRISPR type III-B/RAMP module RAMP protein Cmr4</fullName>
    </submittedName>
</protein>
<dbReference type="PANTHER" id="PTHR36700">
    <property type="entry name" value="CRISPR SYSTEM CMR SUBUNIT CMR4"/>
    <property type="match status" value="1"/>
</dbReference>
<name>H8GGR9_METAL</name>